<comment type="caution">
    <text evidence="1">The sequence shown here is derived from an EMBL/GenBank/DDBJ whole genome shotgun (WGS) entry which is preliminary data.</text>
</comment>
<reference evidence="1 2" key="1">
    <citation type="submission" date="2021-03" db="EMBL/GenBank/DDBJ databases">
        <authorList>
            <person name="D'Agostino P."/>
            <person name="Huntemann M."/>
            <person name="Clum A."/>
            <person name="Spunde A."/>
            <person name="Palaniappan K."/>
            <person name="Ritter S."/>
            <person name="Mikhailova N."/>
            <person name="Chen I.-M."/>
            <person name="Stamatis D."/>
            <person name="Reddy T."/>
            <person name="O'Malley R."/>
            <person name="Daum C."/>
            <person name="Shapiro N."/>
            <person name="Ivanova N."/>
            <person name="Kyrpides N."/>
            <person name="Woyke T."/>
        </authorList>
    </citation>
    <scope>NUCLEOTIDE SEQUENCE [LARGE SCALE GENOMIC DNA]</scope>
    <source>
        <strain evidence="1 2">WS4403</strain>
    </source>
</reference>
<dbReference type="PIRSF" id="PIRSF029288">
    <property type="entry name" value="SciE_ImpE"/>
    <property type="match status" value="1"/>
</dbReference>
<evidence type="ECO:0000313" key="1">
    <source>
        <dbReference type="EMBL" id="MBP2168764.1"/>
    </source>
</evidence>
<dbReference type="Gene3D" id="1.25.40.10">
    <property type="entry name" value="Tetratricopeptide repeat domain"/>
    <property type="match status" value="1"/>
</dbReference>
<dbReference type="InterPro" id="IPR009211">
    <property type="entry name" value="TagJ"/>
</dbReference>
<evidence type="ECO:0000313" key="2">
    <source>
        <dbReference type="Proteomes" id="UP001195624"/>
    </source>
</evidence>
<dbReference type="EMBL" id="JAGGMQ010000001">
    <property type="protein sequence ID" value="MBP2168764.1"/>
    <property type="molecule type" value="Genomic_DNA"/>
</dbReference>
<proteinExistence type="predicted"/>
<dbReference type="Proteomes" id="UP001195624">
    <property type="component" value="Unassembled WGS sequence"/>
</dbReference>
<organism evidence="1 2">
    <name type="scientific">Winslowiella toletana</name>
    <dbReference type="NCBI Taxonomy" id="92490"/>
    <lineage>
        <taxon>Bacteria</taxon>
        <taxon>Pseudomonadati</taxon>
        <taxon>Pseudomonadota</taxon>
        <taxon>Gammaproteobacteria</taxon>
        <taxon>Enterobacterales</taxon>
        <taxon>Erwiniaceae</taxon>
        <taxon>Winslowiella</taxon>
    </lineage>
</organism>
<sequence length="275" mass="30225">MMHSFSQLMDGQSLAEALSAVENRIRAEPANADHRAALVQLLCLNGQWLRARAQMKSWLALKPQAQPTITLLDQCIAAEITRAAVFAGEAAPRLPGEGAEWVSDLHQALVAERQGDSARAATLRAAALDSAPLSPAQLFLQDDEQGQAVEWLTDGDGRLGPVCEMAVNGQYYWLPFALISEMQFQPPASVTDLVWRHTLVQLVDGSEQVCQIPLRYPFDEQASDAVRLAKVTEWHSDDELTFTGSGQKAWLDAEQQYPLLNLTRLVFDAAESGDE</sequence>
<accession>A0ABS4P7Z2</accession>
<protein>
    <submittedName>
        <fullName evidence="1">Type VI secretion system protein ImpE</fullName>
    </submittedName>
</protein>
<dbReference type="InterPro" id="IPR011990">
    <property type="entry name" value="TPR-like_helical_dom_sf"/>
</dbReference>
<dbReference type="Pfam" id="PF07024">
    <property type="entry name" value="ImpE"/>
    <property type="match status" value="1"/>
</dbReference>
<reference evidence="2" key="2">
    <citation type="submission" date="2023-07" db="EMBL/GenBank/DDBJ databases">
        <title>Genome mining of underrepresented organisms for secondary metabolites.</title>
        <authorList>
            <person name="D'Agostino P.M."/>
        </authorList>
    </citation>
    <scope>NUCLEOTIDE SEQUENCE [LARGE SCALE GENOMIC DNA]</scope>
    <source>
        <strain evidence="2">WS4403</strain>
    </source>
</reference>
<gene>
    <name evidence="1" type="ORF">J2125_001956</name>
</gene>
<dbReference type="SUPFAM" id="SSF144059">
    <property type="entry name" value="ImpE-like"/>
    <property type="match status" value="1"/>
</dbReference>
<name>A0ABS4P7Z2_9GAMM</name>
<keyword evidence="2" id="KW-1185">Reference proteome</keyword>